<feature type="domain" description="O-acyltransferase WSD1 C-terminal" evidence="13">
    <location>
        <begin position="432"/>
        <end position="492"/>
    </location>
</feature>
<evidence type="ECO:0000256" key="7">
    <source>
        <dbReference type="ARBA" id="ARBA00022798"/>
    </source>
</evidence>
<name>L7LEE1_9ACTN</name>
<dbReference type="UniPathway" id="UPA00282"/>
<dbReference type="InterPro" id="IPR045034">
    <property type="entry name" value="O-acyltransferase_WSD1-like"/>
</dbReference>
<dbReference type="GO" id="GO:0001666">
    <property type="term" value="P:response to hypoxia"/>
    <property type="evidence" value="ECO:0007669"/>
    <property type="project" value="TreeGrafter"/>
</dbReference>
<keyword evidence="7 11" id="KW-0319">Glycerol metabolism</keyword>
<comment type="catalytic activity">
    <reaction evidence="10 11">
        <text>an acyl-CoA + a 1,2-diacyl-sn-glycerol = a triacyl-sn-glycerol + CoA</text>
        <dbReference type="Rhea" id="RHEA:10868"/>
        <dbReference type="ChEBI" id="CHEBI:17815"/>
        <dbReference type="ChEBI" id="CHEBI:57287"/>
        <dbReference type="ChEBI" id="CHEBI:58342"/>
        <dbReference type="ChEBI" id="CHEBI:64615"/>
        <dbReference type="EC" id="2.3.1.20"/>
    </reaction>
</comment>
<organism evidence="14 15">
    <name type="scientific">Gordonia hirsuta DSM 44140 = NBRC 16056</name>
    <dbReference type="NCBI Taxonomy" id="1121927"/>
    <lineage>
        <taxon>Bacteria</taxon>
        <taxon>Bacillati</taxon>
        <taxon>Actinomycetota</taxon>
        <taxon>Actinomycetes</taxon>
        <taxon>Mycobacteriales</taxon>
        <taxon>Gordoniaceae</taxon>
        <taxon>Gordonia</taxon>
    </lineage>
</organism>
<feature type="domain" description="O-acyltransferase WSD1-like N-terminal" evidence="12">
    <location>
        <begin position="30"/>
        <end position="299"/>
    </location>
</feature>
<dbReference type="InterPro" id="IPR004255">
    <property type="entry name" value="O-acyltransferase_WSD1_N"/>
</dbReference>
<gene>
    <name evidence="14" type="ORF">GOHSU_40_00210</name>
</gene>
<comment type="caution">
    <text evidence="14">The sequence shown here is derived from an EMBL/GenBank/DDBJ whole genome shotgun (WGS) entry which is preliminary data.</text>
</comment>
<dbReference type="Pfam" id="PF03007">
    <property type="entry name" value="WS_DGAT_cat"/>
    <property type="match status" value="1"/>
</dbReference>
<keyword evidence="5 11" id="KW-0444">Lipid biosynthesis</keyword>
<dbReference type="GO" id="GO:0071731">
    <property type="term" value="P:response to nitric oxide"/>
    <property type="evidence" value="ECO:0007669"/>
    <property type="project" value="TreeGrafter"/>
</dbReference>
<evidence type="ECO:0000256" key="5">
    <source>
        <dbReference type="ARBA" id="ARBA00022516"/>
    </source>
</evidence>
<keyword evidence="6 11" id="KW-0808">Transferase</keyword>
<dbReference type="STRING" id="1121927.GOHSU_40_00210"/>
<dbReference type="InterPro" id="IPR009721">
    <property type="entry name" value="O-acyltransferase_WSD1_C"/>
</dbReference>
<dbReference type="GO" id="GO:0006071">
    <property type="term" value="P:glycerol metabolic process"/>
    <property type="evidence" value="ECO:0007669"/>
    <property type="project" value="UniProtKB-KW"/>
</dbReference>
<keyword evidence="15" id="KW-1185">Reference proteome</keyword>
<dbReference type="GO" id="GO:0005886">
    <property type="term" value="C:plasma membrane"/>
    <property type="evidence" value="ECO:0007669"/>
    <property type="project" value="TreeGrafter"/>
</dbReference>
<evidence type="ECO:0000256" key="4">
    <source>
        <dbReference type="ARBA" id="ARBA00013244"/>
    </source>
</evidence>
<evidence type="ECO:0000256" key="1">
    <source>
        <dbReference type="ARBA" id="ARBA00004771"/>
    </source>
</evidence>
<dbReference type="InterPro" id="IPR014292">
    <property type="entry name" value="Acyl_transf_WS/DGAT"/>
</dbReference>
<dbReference type="EC" id="2.3.1.20" evidence="4 11"/>
<evidence type="ECO:0000256" key="2">
    <source>
        <dbReference type="ARBA" id="ARBA00005189"/>
    </source>
</evidence>
<sequence length="518" mass="56808">MVGTPGRDALTGGIVDRPGHYHRGDMVNRLSPDDAMYYFLDRSGTTTHLGALLILDPAAAPRGAALDYAALVALVENRLQLVPRYRQVVTEVTLGLARPLWVDDRDFDITFHIRRSALPQPGDDEALSEFIARVMSRPLDRHRPLWEMYLIEGLPDGRIAILTKTHRCLLDEEQHLEISEVITDETPEVGHYEEDLWMPGRPPGSRAVTMGALAEAVARPGELVESVFSGTGPIADLLSLADQSVRFVGNTVQQLVNAAPDSPLNTTASAARLFTFVWVPRTQVQEIAERFECSFNDVVLAVVTGVMRRWTLSVKDSMSHGETVRAVLPLGAREPVADERAGGGWICEGRAEFITDLPVGEDSPSVRLMQVAGLAERYSQSQRRMTPGLRPLLPELGVVPFADVSTRVFNRIFQRSYNVPIRIADRRIGCRYVNGVPVRDLFTVPPLLASRALAISVNEYCEKVEFAFLADRNVLGDLPAMAGYVLDSIDELATGGFEAITDTGAGPRSGTAGSPEEE</sequence>
<evidence type="ECO:0000313" key="15">
    <source>
        <dbReference type="Proteomes" id="UP000053405"/>
    </source>
</evidence>
<evidence type="ECO:0000259" key="12">
    <source>
        <dbReference type="Pfam" id="PF03007"/>
    </source>
</evidence>
<dbReference type="PANTHER" id="PTHR31650:SF1">
    <property type="entry name" value="WAX ESTER SYNTHASE_DIACYLGLYCEROL ACYLTRANSFERASE 4-RELATED"/>
    <property type="match status" value="1"/>
</dbReference>
<comment type="similarity">
    <text evidence="3 11">Belongs to the long-chain O-acyltransferase family.</text>
</comment>
<dbReference type="Proteomes" id="UP000053405">
    <property type="component" value="Unassembled WGS sequence"/>
</dbReference>
<dbReference type="EMBL" id="BANT01000040">
    <property type="protein sequence ID" value="GAC58437.1"/>
    <property type="molecule type" value="Genomic_DNA"/>
</dbReference>
<evidence type="ECO:0000313" key="14">
    <source>
        <dbReference type="EMBL" id="GAC58437.1"/>
    </source>
</evidence>
<dbReference type="GO" id="GO:0051701">
    <property type="term" value="P:biological process involved in interaction with host"/>
    <property type="evidence" value="ECO:0007669"/>
    <property type="project" value="TreeGrafter"/>
</dbReference>
<reference evidence="14 15" key="1">
    <citation type="submission" date="2012-12" db="EMBL/GenBank/DDBJ databases">
        <title>Whole genome shotgun sequence of Gordonia hirsuta NBRC 16056.</title>
        <authorList>
            <person name="Isaki-Nakamura S."/>
            <person name="Hosoyama A."/>
            <person name="Tsuchikane K."/>
            <person name="Katsumata H."/>
            <person name="Baba S."/>
            <person name="Yamazaki S."/>
            <person name="Fujita N."/>
        </authorList>
    </citation>
    <scope>NUCLEOTIDE SEQUENCE [LARGE SCALE GENOMIC DNA]</scope>
    <source>
        <strain evidence="14 15">NBRC 16056</strain>
    </source>
</reference>
<evidence type="ECO:0000256" key="10">
    <source>
        <dbReference type="ARBA" id="ARBA00048109"/>
    </source>
</evidence>
<dbReference type="AlphaFoldDB" id="L7LEE1"/>
<evidence type="ECO:0000256" key="11">
    <source>
        <dbReference type="RuleBase" id="RU361241"/>
    </source>
</evidence>
<keyword evidence="9 11" id="KW-0012">Acyltransferase</keyword>
<dbReference type="eggNOG" id="COG1020">
    <property type="taxonomic scope" value="Bacteria"/>
</dbReference>
<protein>
    <recommendedName>
        <fullName evidence="4 11">Diacylglycerol O-acyltransferase</fullName>
        <ecNumber evidence="4 11">2.3.1.20</ecNumber>
    </recommendedName>
</protein>
<keyword evidence="8 11" id="KW-0443">Lipid metabolism</keyword>
<dbReference type="PANTHER" id="PTHR31650">
    <property type="entry name" value="O-ACYLTRANSFERASE (WSD1-LIKE) FAMILY PROTEIN"/>
    <property type="match status" value="1"/>
</dbReference>
<evidence type="ECO:0000259" key="13">
    <source>
        <dbReference type="Pfam" id="PF06974"/>
    </source>
</evidence>
<accession>L7LEE1</accession>
<evidence type="ECO:0000256" key="6">
    <source>
        <dbReference type="ARBA" id="ARBA00022679"/>
    </source>
</evidence>
<comment type="pathway">
    <text evidence="1 11">Glycerolipid metabolism; triacylglycerol biosynthesis.</text>
</comment>
<dbReference type="GO" id="GO:0019432">
    <property type="term" value="P:triglyceride biosynthetic process"/>
    <property type="evidence" value="ECO:0007669"/>
    <property type="project" value="UniProtKB-UniPathway"/>
</dbReference>
<evidence type="ECO:0000256" key="3">
    <source>
        <dbReference type="ARBA" id="ARBA00009587"/>
    </source>
</evidence>
<proteinExistence type="inferred from homology"/>
<comment type="pathway">
    <text evidence="2">Lipid metabolism.</text>
</comment>
<dbReference type="NCBIfam" id="TIGR02946">
    <property type="entry name" value="acyl_WS_DGAT"/>
    <property type="match status" value="1"/>
</dbReference>
<dbReference type="GO" id="GO:0004144">
    <property type="term" value="F:diacylglycerol O-acyltransferase activity"/>
    <property type="evidence" value="ECO:0007669"/>
    <property type="project" value="UniProtKB-EC"/>
</dbReference>
<evidence type="ECO:0000256" key="9">
    <source>
        <dbReference type="ARBA" id="ARBA00023315"/>
    </source>
</evidence>
<evidence type="ECO:0000256" key="8">
    <source>
        <dbReference type="ARBA" id="ARBA00023098"/>
    </source>
</evidence>
<dbReference type="Pfam" id="PF06974">
    <property type="entry name" value="WS_DGAT_C"/>
    <property type="match status" value="1"/>
</dbReference>
<dbReference type="SUPFAM" id="SSF52777">
    <property type="entry name" value="CoA-dependent acyltransferases"/>
    <property type="match status" value="1"/>
</dbReference>